<feature type="domain" description="UDENN FLCN/SMCR8-type" evidence="6">
    <location>
        <begin position="1"/>
        <end position="88"/>
    </location>
</feature>
<dbReference type="Proteomes" id="UP000694865">
    <property type="component" value="Unplaced"/>
</dbReference>
<accession>A0ABM0MA29</accession>
<keyword evidence="3" id="KW-0344">Guanine-nucleotide releasing factor</keyword>
<dbReference type="GeneID" id="102807106"/>
<evidence type="ECO:0000256" key="1">
    <source>
        <dbReference type="ARBA" id="ARBA00004496"/>
    </source>
</evidence>
<evidence type="ECO:0000259" key="6">
    <source>
        <dbReference type="PROSITE" id="PS51834"/>
    </source>
</evidence>
<dbReference type="PROSITE" id="PS51834">
    <property type="entry name" value="DENN_FLCN_SMCR8"/>
    <property type="match status" value="1"/>
</dbReference>
<dbReference type="PANTHER" id="PTHR31334:SF1">
    <property type="entry name" value="GUANINE NUCLEOTIDE EXCHANGE PROTEIN SMCR8"/>
    <property type="match status" value="1"/>
</dbReference>
<sequence length="125" mass="14323">GVYIESLVNKKKQFRSDETFIAHIHSVLLQLASKSYLYYHSYCLNSTSNKDAQFSSTNHQAGKKTMASFLGVTDGDADIVKYWVELIKQQQVDDFIARINGYSNHDQLPSPPVRIDFRQSREYAV</sequence>
<evidence type="ECO:0000313" key="8">
    <source>
        <dbReference type="RefSeq" id="XP_006816870.1"/>
    </source>
</evidence>
<evidence type="ECO:0000256" key="2">
    <source>
        <dbReference type="ARBA" id="ARBA00022490"/>
    </source>
</evidence>
<organism evidence="7 8">
    <name type="scientific">Saccoglossus kowalevskii</name>
    <name type="common">Acorn worm</name>
    <dbReference type="NCBI Taxonomy" id="10224"/>
    <lineage>
        <taxon>Eukaryota</taxon>
        <taxon>Metazoa</taxon>
        <taxon>Hemichordata</taxon>
        <taxon>Enteropneusta</taxon>
        <taxon>Harrimaniidae</taxon>
        <taxon>Saccoglossus</taxon>
    </lineage>
</organism>
<protein>
    <submittedName>
        <fullName evidence="8">Uncharacterized protein LOC102807106</fullName>
    </submittedName>
</protein>
<gene>
    <name evidence="8" type="primary">LOC102807106</name>
</gene>
<evidence type="ECO:0000256" key="3">
    <source>
        <dbReference type="ARBA" id="ARBA00022658"/>
    </source>
</evidence>
<evidence type="ECO:0000256" key="5">
    <source>
        <dbReference type="ARBA" id="ARBA00038137"/>
    </source>
</evidence>
<reference evidence="8" key="1">
    <citation type="submission" date="2025-08" db="UniProtKB">
        <authorList>
            <consortium name="RefSeq"/>
        </authorList>
    </citation>
    <scope>IDENTIFICATION</scope>
    <source>
        <tissue evidence="8">Testes</tissue>
    </source>
</reference>
<evidence type="ECO:0000313" key="7">
    <source>
        <dbReference type="Proteomes" id="UP000694865"/>
    </source>
</evidence>
<keyword evidence="2" id="KW-0963">Cytoplasm</keyword>
<dbReference type="InterPro" id="IPR037521">
    <property type="entry name" value="FLCN/SMCR8_DENN"/>
</dbReference>
<evidence type="ECO:0000256" key="4">
    <source>
        <dbReference type="ARBA" id="ARBA00023006"/>
    </source>
</evidence>
<proteinExistence type="inferred from homology"/>
<name>A0ABM0MA29_SACKO</name>
<dbReference type="RefSeq" id="XP_006816870.1">
    <property type="nucleotide sequence ID" value="XM_006816807.1"/>
</dbReference>
<keyword evidence="7" id="KW-1185">Reference proteome</keyword>
<comment type="subcellular location">
    <subcellularLocation>
        <location evidence="1">Cytoplasm</location>
    </subcellularLocation>
</comment>
<comment type="similarity">
    <text evidence="5">Belongs to the SMCR8 family.</text>
</comment>
<keyword evidence="4" id="KW-0072">Autophagy</keyword>
<dbReference type="PANTHER" id="PTHR31334">
    <property type="entry name" value="SMITH-MAGENIS SYNDROME REGION GENE 8 PROTEIN"/>
    <property type="match status" value="1"/>
</dbReference>
<feature type="non-terminal residue" evidence="8">
    <location>
        <position position="1"/>
    </location>
</feature>